<reference evidence="4" key="1">
    <citation type="submission" date="2016-03" db="EMBL/GenBank/DDBJ databases">
        <authorList>
            <person name="Borrel G."/>
            <person name="Mccann A."/>
            <person name="O'Toole P.W."/>
        </authorList>
    </citation>
    <scope>NUCLEOTIDE SEQUENCE</scope>
    <source>
        <strain evidence="4">183</strain>
    </source>
</reference>
<keyword evidence="3" id="KW-0472">Membrane</keyword>
<dbReference type="AlphaFoldDB" id="A0A8J8PDF3"/>
<keyword evidence="3" id="KW-1133">Transmembrane helix</keyword>
<dbReference type="EMBL" id="LVVT01000021">
    <property type="protein sequence ID" value="TQS81875.1"/>
    <property type="molecule type" value="Genomic_DNA"/>
</dbReference>
<evidence type="ECO:0000256" key="2">
    <source>
        <dbReference type="SAM" id="MobiDB-lite"/>
    </source>
</evidence>
<dbReference type="Proteomes" id="UP000752814">
    <property type="component" value="Unassembled WGS sequence"/>
</dbReference>
<protein>
    <submittedName>
        <fullName evidence="4">Uncharacterized protein</fullName>
    </submittedName>
</protein>
<evidence type="ECO:0000256" key="3">
    <source>
        <dbReference type="SAM" id="Phobius"/>
    </source>
</evidence>
<keyword evidence="3" id="KW-0812">Transmembrane</keyword>
<dbReference type="InterPro" id="IPR042229">
    <property type="entry name" value="Listeria/Bacterioides_rpt_sf"/>
</dbReference>
<evidence type="ECO:0000313" key="5">
    <source>
        <dbReference type="Proteomes" id="UP000752814"/>
    </source>
</evidence>
<evidence type="ECO:0000256" key="1">
    <source>
        <dbReference type="ARBA" id="ARBA00004196"/>
    </source>
</evidence>
<evidence type="ECO:0000313" key="4">
    <source>
        <dbReference type="EMBL" id="TQS81875.1"/>
    </source>
</evidence>
<proteinExistence type="predicted"/>
<feature type="transmembrane region" description="Helical" evidence="3">
    <location>
        <begin position="761"/>
        <end position="782"/>
    </location>
</feature>
<name>A0A8J8PDF3_9ARCH</name>
<comment type="caution">
    <text evidence="4">The sequence shown here is derived from an EMBL/GenBank/DDBJ whole genome shotgun (WGS) entry which is preliminary data.</text>
</comment>
<organism evidence="4 5">
    <name type="scientific">Candidatus Methanomassiliicoccus intestinalis</name>
    <dbReference type="NCBI Taxonomy" id="1406512"/>
    <lineage>
        <taxon>Archaea</taxon>
        <taxon>Methanobacteriati</taxon>
        <taxon>Thermoplasmatota</taxon>
        <taxon>Thermoplasmata</taxon>
        <taxon>Methanomassiliicoccales</taxon>
        <taxon>Methanomassiliicoccaceae</taxon>
        <taxon>Methanomassiliicoccus</taxon>
    </lineage>
</organism>
<dbReference type="NCBIfam" id="TIGR02543">
    <property type="entry name" value="List_Bact_rpt"/>
    <property type="match status" value="1"/>
</dbReference>
<dbReference type="InterPro" id="IPR013378">
    <property type="entry name" value="InlB-like_B-rpt"/>
</dbReference>
<sequence length="786" mass="85953">MDCHISKVAYNAIQIDSSNFNDIIIDSNIISTWDSDNTGSTSESELYAGGRAVRININADQPLTFISILNNTFTKTYNNNEFVDGLGTTNTTGYDNGNVLKITVSDNSIANVTLAENKHNGSKLLSTDGNYVILPPSSPGVTFETVSDSELYGQTVSELTDGLNISKVYSYNNVPLSDYVYDVTGALNYINSYSGFSSLSAMQSGYYLPVKMKLLDGIDADKLSITIVGKETKKLVLDNSDKATLKNGYLNLVLFVTGECESFEVIVDFDGNETNYAASTYILSLPWLKFNEGIKSAPLADQPANESVNPITLPGTYEAYLECGYDDVAIIHLIAGGVPEHYNGKHIKGYWVGVAIPVPSAMSADDLTSAMYYFSSEPWNETDALTDAFLTTDFESNLYGDDINYVCFYIDVQSSSDIKQYIIIDWDGNDASEPVKYYVDLRDVICNNGECVVTYYDNGSYVSSVSIDYGSKLTKPSDPIKSGYNFAGWYVDEELTTAYDFSEDVYNNLNLYAKWEVKPSGSGGGVPVTPPVTPDTPKEPVIPDSNGNAEIKVDDKKAEELVHEAVSSGSNTVEIVNKDSIEGTLTSVTVSVSDLETISKTIENNQNIDSVSIATSEGEVIIEKEVLAGIIENTDAGSIVFEVIDAKDRLNEEQKKTVGDNPVYDINIIAGNEKVTDFNGKSITISLPYKLKAGEDPNNIVVYHLKDDGTVEKMDGTYKNGVVSFETDHLSKFIIAYEAQEPVNPDNPDGPSNKDKNDNTLYYAIAAIVVILIIVALAYYFLKKKQ</sequence>
<feature type="region of interest" description="Disordered" evidence="2">
    <location>
        <begin position="523"/>
        <end position="548"/>
    </location>
</feature>
<dbReference type="RefSeq" id="WP_020449038.1">
    <property type="nucleotide sequence ID" value="NZ_CAYAXV010000004.1"/>
</dbReference>
<gene>
    <name evidence="4" type="ORF">A3207_08255</name>
</gene>
<dbReference type="Gene3D" id="2.60.40.4270">
    <property type="entry name" value="Listeria-Bacteroides repeat domain"/>
    <property type="match status" value="1"/>
</dbReference>
<dbReference type="Pfam" id="PF09479">
    <property type="entry name" value="Flg_new"/>
    <property type="match status" value="1"/>
</dbReference>
<comment type="subcellular location">
    <subcellularLocation>
        <location evidence="1">Cell envelope</location>
    </subcellularLocation>
</comment>
<dbReference type="GeneID" id="41323570"/>
<accession>A0A8J8PDF3</accession>